<reference evidence="1" key="1">
    <citation type="submission" date="2022-02" db="EMBL/GenBank/DDBJ databases">
        <authorList>
            <person name="Giguere J D."/>
        </authorList>
    </citation>
    <scope>NUCLEOTIDE SEQUENCE</scope>
    <source>
        <strain evidence="1">CCAP 1055/1</strain>
    </source>
</reference>
<dbReference type="AlphaFoldDB" id="A0A8J9TE82"/>
<protein>
    <submittedName>
        <fullName evidence="1">Uncharacterized protein</fullName>
    </submittedName>
</protein>
<gene>
    <name evidence="1" type="ORF">PTTT1_LOCUS50656</name>
</gene>
<dbReference type="Proteomes" id="UP000836788">
    <property type="component" value="Chromosome 7"/>
</dbReference>
<dbReference type="EMBL" id="OU594948">
    <property type="protein sequence ID" value="CAG9293156.1"/>
    <property type="molecule type" value="Genomic_DNA"/>
</dbReference>
<accession>A0A8J9TE82</accession>
<sequence length="409" mass="47077">MGVGVFVNFWVAIRVSDRQPSVSTRAESTQSVMSMTFAVSGYDESSLIRDRSFGVSVWNDSTTLPTWMKEYFDWHRTQRQLHLNETNYGQFTFLVVRCLKHDLKCGGTADRLKPLPFYVLLASRMHRILLFHWERPFLLQEFLVPPVGGVDWRLPTSWRRDQFSDTIEIKNLKDITPYLAKPHSGRYRKPLPAIACILYQSHDHGALQYNQLALQQTKEATYEEVFRDCWNSFFVPSPPVQSRIDQLRQSLGLVPNEYVGAHVRSQYHSYNGNKKLKVLVQNAVACASRLRTEVRQSIYLTADSERALQVVGESSVGMRNLPVVRRKGDRPPLHLDRGVAYLAKSATNWTYHDDPRAYYDIFVDLYLLAGSRCIAYNVGNYGKWAILLSSNRSCTINHGKTTCRWKILS</sequence>
<organism evidence="1">
    <name type="scientific">Phaeodactylum tricornutum</name>
    <name type="common">Diatom</name>
    <dbReference type="NCBI Taxonomy" id="2850"/>
    <lineage>
        <taxon>Eukaryota</taxon>
        <taxon>Sar</taxon>
        <taxon>Stramenopiles</taxon>
        <taxon>Ochrophyta</taxon>
        <taxon>Bacillariophyta</taxon>
        <taxon>Bacillariophyceae</taxon>
        <taxon>Bacillariophycidae</taxon>
        <taxon>Naviculales</taxon>
        <taxon>Phaeodactylaceae</taxon>
        <taxon>Phaeodactylum</taxon>
    </lineage>
</organism>
<name>A0A8J9TE82_PHATR</name>
<evidence type="ECO:0000313" key="1">
    <source>
        <dbReference type="EMBL" id="CAG9293156.1"/>
    </source>
</evidence>
<proteinExistence type="predicted"/>